<keyword evidence="1" id="KW-0812">Transmembrane</keyword>
<dbReference type="OrthoDB" id="3227921at2759"/>
<dbReference type="EMBL" id="KL197714">
    <property type="protein sequence ID" value="KDQ60234.1"/>
    <property type="molecule type" value="Genomic_DNA"/>
</dbReference>
<dbReference type="Proteomes" id="UP000027265">
    <property type="component" value="Unassembled WGS sequence"/>
</dbReference>
<reference evidence="3" key="1">
    <citation type="journal article" date="2014" name="Proc. Natl. Acad. Sci. U.S.A.">
        <title>Extensive sampling of basidiomycete genomes demonstrates inadequacy of the white-rot/brown-rot paradigm for wood decay fungi.</title>
        <authorList>
            <person name="Riley R."/>
            <person name="Salamov A.A."/>
            <person name="Brown D.W."/>
            <person name="Nagy L.G."/>
            <person name="Floudas D."/>
            <person name="Held B.W."/>
            <person name="Levasseur A."/>
            <person name="Lombard V."/>
            <person name="Morin E."/>
            <person name="Otillar R."/>
            <person name="Lindquist E.A."/>
            <person name="Sun H."/>
            <person name="LaButti K.M."/>
            <person name="Schmutz J."/>
            <person name="Jabbour D."/>
            <person name="Luo H."/>
            <person name="Baker S.E."/>
            <person name="Pisabarro A.G."/>
            <person name="Walton J.D."/>
            <person name="Blanchette R.A."/>
            <person name="Henrissat B."/>
            <person name="Martin F."/>
            <person name="Cullen D."/>
            <person name="Hibbett D.S."/>
            <person name="Grigoriev I.V."/>
        </authorList>
    </citation>
    <scope>NUCLEOTIDE SEQUENCE [LARGE SCALE GENOMIC DNA]</scope>
    <source>
        <strain evidence="3">MUCL 33604</strain>
    </source>
</reference>
<proteinExistence type="predicted"/>
<accession>A0A067PZT7</accession>
<keyword evidence="1" id="KW-1133">Transmembrane helix</keyword>
<dbReference type="HOGENOM" id="CLU_1635654_0_0_1"/>
<feature type="transmembrane region" description="Helical" evidence="1">
    <location>
        <begin position="20"/>
        <end position="46"/>
    </location>
</feature>
<evidence type="ECO:0000256" key="1">
    <source>
        <dbReference type="SAM" id="Phobius"/>
    </source>
</evidence>
<sequence length="162" mass="17601">MSTGVTFEEYRQYTILSSLGLLGGVFTVVETIFAMLFGMTLLALVFGTKTISPFGTLGLFAHKNLRNAILLQYPNLRDEIRQGGVATFLHDVALELKILDDENLGHVNDCEGRDFDEEADIGRQLDGNSSLGGYAVVLHDLQGPSLTSEADTDNGQSTKDVT</sequence>
<dbReference type="AlphaFoldDB" id="A0A067PZT7"/>
<name>A0A067PZT7_9AGAM</name>
<keyword evidence="3" id="KW-1185">Reference proteome</keyword>
<keyword evidence="1" id="KW-0472">Membrane</keyword>
<evidence type="ECO:0000313" key="3">
    <source>
        <dbReference type="Proteomes" id="UP000027265"/>
    </source>
</evidence>
<gene>
    <name evidence="2" type="ORF">JAAARDRAFT_46017</name>
</gene>
<organism evidence="2 3">
    <name type="scientific">Jaapia argillacea MUCL 33604</name>
    <dbReference type="NCBI Taxonomy" id="933084"/>
    <lineage>
        <taxon>Eukaryota</taxon>
        <taxon>Fungi</taxon>
        <taxon>Dikarya</taxon>
        <taxon>Basidiomycota</taxon>
        <taxon>Agaricomycotina</taxon>
        <taxon>Agaricomycetes</taxon>
        <taxon>Agaricomycetidae</taxon>
        <taxon>Jaapiales</taxon>
        <taxon>Jaapiaceae</taxon>
        <taxon>Jaapia</taxon>
    </lineage>
</organism>
<evidence type="ECO:0000313" key="2">
    <source>
        <dbReference type="EMBL" id="KDQ60234.1"/>
    </source>
</evidence>
<protein>
    <submittedName>
        <fullName evidence="2">Uncharacterized protein</fullName>
    </submittedName>
</protein>
<dbReference type="InParanoid" id="A0A067PZT7"/>